<dbReference type="EMBL" id="JBGFTR010000001">
    <property type="protein sequence ID" value="MFH7563966.1"/>
    <property type="molecule type" value="Genomic_DNA"/>
</dbReference>
<name>A0ABW7NXP0_9GAMM</name>
<proteinExistence type="predicted"/>
<reference evidence="2 3" key="1">
    <citation type="submission" date="2024-08" db="EMBL/GenBank/DDBJ databases">
        <title>Oceanimonas smirnovii Genome sequencing and assembly.</title>
        <authorList>
            <person name="Tang B."/>
        </authorList>
    </citation>
    <scope>NUCLEOTIDE SEQUENCE [LARGE SCALE GENOMIC DNA]</scope>
    <source>
        <strain evidence="2 3">OS2020-119</strain>
    </source>
</reference>
<keyword evidence="1" id="KW-0812">Transmembrane</keyword>
<accession>A0ABW7NXP0</accession>
<evidence type="ECO:0000313" key="2">
    <source>
        <dbReference type="EMBL" id="MFH7563966.1"/>
    </source>
</evidence>
<gene>
    <name evidence="2" type="ORF">AB9R89_01310</name>
</gene>
<feature type="transmembrane region" description="Helical" evidence="1">
    <location>
        <begin position="6"/>
        <end position="30"/>
    </location>
</feature>
<protein>
    <submittedName>
        <fullName evidence="2">Type II secretion system protein J</fullName>
    </submittedName>
</protein>
<dbReference type="InterPro" id="IPR045584">
    <property type="entry name" value="Pilin-like"/>
</dbReference>
<organism evidence="2 3">
    <name type="scientific">Oceanimonas smirnovii</name>
    <dbReference type="NCBI Taxonomy" id="264574"/>
    <lineage>
        <taxon>Bacteria</taxon>
        <taxon>Pseudomonadati</taxon>
        <taxon>Pseudomonadota</taxon>
        <taxon>Gammaproteobacteria</taxon>
        <taxon>Aeromonadales</taxon>
        <taxon>Aeromonadaceae</taxon>
        <taxon>Oceanimonas</taxon>
    </lineage>
</organism>
<evidence type="ECO:0000313" key="3">
    <source>
        <dbReference type="Proteomes" id="UP001610706"/>
    </source>
</evidence>
<keyword evidence="1" id="KW-1133">Transmembrane helix</keyword>
<dbReference type="InterPro" id="IPR012902">
    <property type="entry name" value="N_methyl_site"/>
</dbReference>
<dbReference type="Proteomes" id="UP001610706">
    <property type="component" value="Unassembled WGS sequence"/>
</dbReference>
<keyword evidence="3" id="KW-1185">Reference proteome</keyword>
<dbReference type="SUPFAM" id="SSF54523">
    <property type="entry name" value="Pili subunits"/>
    <property type="match status" value="1"/>
</dbReference>
<sequence>MKARGFTLLELVIVMVLIGISAVFGTRFIAQMASSYMGGAERAEALAGARFAMERLRRELAVAYGPSVYIKNNCLAFVPALAAGTYTGTVKNQLATFIKPLSLQDKNIKNSYMAIRADSGEAEWSNYPATLTNTVYQLEQEPANDSFGVSDIFDTPADIDFKREGAGQRYTLLKPEQIRFCSEQGRLYREQNTGAGWEDKTLMLSGISENGVFKDYDETSQLIQMELVLSTQDGNLVLPAQLQVIYAP</sequence>
<comment type="caution">
    <text evidence="2">The sequence shown here is derived from an EMBL/GenBank/DDBJ whole genome shotgun (WGS) entry which is preliminary data.</text>
</comment>
<dbReference type="NCBIfam" id="TIGR02532">
    <property type="entry name" value="IV_pilin_GFxxxE"/>
    <property type="match status" value="1"/>
</dbReference>
<evidence type="ECO:0000256" key="1">
    <source>
        <dbReference type="SAM" id="Phobius"/>
    </source>
</evidence>
<keyword evidence="1" id="KW-0472">Membrane</keyword>
<dbReference type="RefSeq" id="WP_395544740.1">
    <property type="nucleotide sequence ID" value="NZ_CP166302.1"/>
</dbReference>
<dbReference type="Pfam" id="PF07963">
    <property type="entry name" value="N_methyl"/>
    <property type="match status" value="1"/>
</dbReference>